<feature type="signal peptide" evidence="3">
    <location>
        <begin position="1"/>
        <end position="20"/>
    </location>
</feature>
<feature type="transmembrane region" description="Helical" evidence="2">
    <location>
        <begin position="247"/>
        <end position="265"/>
    </location>
</feature>
<evidence type="ECO:0000256" key="1">
    <source>
        <dbReference type="SAM" id="MobiDB-lite"/>
    </source>
</evidence>
<keyword evidence="2" id="KW-1133">Transmembrane helix</keyword>
<evidence type="ECO:0000313" key="5">
    <source>
        <dbReference type="Proteomes" id="UP000002216"/>
    </source>
</evidence>
<evidence type="ECO:0000256" key="3">
    <source>
        <dbReference type="SAM" id="SignalP"/>
    </source>
</evidence>
<keyword evidence="3" id="KW-0732">Signal</keyword>
<keyword evidence="5" id="KW-1185">Reference proteome</keyword>
<dbReference type="RefSeq" id="WP_012805514.1">
    <property type="nucleotide sequence ID" value="NC_013173.1"/>
</dbReference>
<protein>
    <submittedName>
        <fullName evidence="4">Uncharacterized protein</fullName>
    </submittedName>
</protein>
<dbReference type="Proteomes" id="UP000002216">
    <property type="component" value="Chromosome"/>
</dbReference>
<name>C7LUZ5_DESBD</name>
<gene>
    <name evidence="4" type="ordered locus">Dbac_0302</name>
</gene>
<dbReference type="HOGENOM" id="CLU_1022057_0_0_7"/>
<reference evidence="4 5" key="1">
    <citation type="journal article" date="2009" name="Stand. Genomic Sci.">
        <title>Complete genome sequence of Desulfomicrobium baculatum type strain (X).</title>
        <authorList>
            <person name="Copeland A."/>
            <person name="Spring S."/>
            <person name="Goker M."/>
            <person name="Schneider S."/>
            <person name="Lapidus A."/>
            <person name="Del Rio T.G."/>
            <person name="Tice H."/>
            <person name="Cheng J.F."/>
            <person name="Chen F."/>
            <person name="Nolan M."/>
            <person name="Bruce D."/>
            <person name="Goodwin L."/>
            <person name="Pitluck S."/>
            <person name="Ivanova N."/>
            <person name="Mavrommatis K."/>
            <person name="Ovchinnikova G."/>
            <person name="Pati A."/>
            <person name="Chen A."/>
            <person name="Palaniappan K."/>
            <person name="Land M."/>
            <person name="Hauser L."/>
            <person name="Chang Y.J."/>
            <person name="Jeffries C.C."/>
            <person name="Meincke L."/>
            <person name="Sims D."/>
            <person name="Brettin T."/>
            <person name="Detter J.C."/>
            <person name="Han C."/>
            <person name="Chain P."/>
            <person name="Bristow J."/>
            <person name="Eisen J.A."/>
            <person name="Markowitz V."/>
            <person name="Hugenholtz P."/>
            <person name="Kyrpides N.C."/>
            <person name="Klenk H.P."/>
            <person name="Lucas S."/>
        </authorList>
    </citation>
    <scope>NUCLEOTIDE SEQUENCE [LARGE SCALE GENOMIC DNA]</scope>
    <source>
        <strain evidence="5">DSM 4028 / VKM B-1378 / X</strain>
    </source>
</reference>
<dbReference type="EMBL" id="CP001629">
    <property type="protein sequence ID" value="ACU88429.1"/>
    <property type="molecule type" value="Genomic_DNA"/>
</dbReference>
<accession>C7LUZ5</accession>
<dbReference type="KEGG" id="dba:Dbac_0302"/>
<evidence type="ECO:0000313" key="4">
    <source>
        <dbReference type="EMBL" id="ACU88429.1"/>
    </source>
</evidence>
<feature type="chain" id="PRO_5002978834" evidence="3">
    <location>
        <begin position="21"/>
        <end position="272"/>
    </location>
</feature>
<proteinExistence type="predicted"/>
<dbReference type="STRING" id="525897.Dbac_0302"/>
<sequence>MKRILSLTVLFCAVAASALAAAPEAALKALALGNEKFVLEQSLEPAPVAIVIADPAISAPVTDLFGLVEPKLAVVKPEGGFGPKTGLAVQGTDINVPLIVVLGLEEEAVWAVYANTLVASPDLIHAVLKGQISVVGAVVDAQSGAVTILGTHPELQILVGQYLLTLPSGETEVAAETAAEIAPETEAVAETQTTSAPAVEESQDAESHEAVVKEDAAQAEDHAAPAETDHGAAAGDAQTAQESGGSGFMLVLVFIAALIGVIVFMDKTVLKG</sequence>
<evidence type="ECO:0000256" key="2">
    <source>
        <dbReference type="SAM" id="Phobius"/>
    </source>
</evidence>
<organism evidence="4 5">
    <name type="scientific">Desulfomicrobium baculatum (strain DSM 4028 / VKM B-1378 / X)</name>
    <name type="common">Desulfovibrio baculatus</name>
    <dbReference type="NCBI Taxonomy" id="525897"/>
    <lineage>
        <taxon>Bacteria</taxon>
        <taxon>Pseudomonadati</taxon>
        <taxon>Thermodesulfobacteriota</taxon>
        <taxon>Desulfovibrionia</taxon>
        <taxon>Desulfovibrionales</taxon>
        <taxon>Desulfomicrobiaceae</taxon>
        <taxon>Desulfomicrobium</taxon>
    </lineage>
</organism>
<dbReference type="AlphaFoldDB" id="C7LUZ5"/>
<keyword evidence="2" id="KW-0472">Membrane</keyword>
<feature type="compositionally biased region" description="Basic and acidic residues" evidence="1">
    <location>
        <begin position="205"/>
        <end position="230"/>
    </location>
</feature>
<feature type="region of interest" description="Disordered" evidence="1">
    <location>
        <begin position="186"/>
        <end position="240"/>
    </location>
</feature>
<keyword evidence="2" id="KW-0812">Transmembrane</keyword>
<dbReference type="OrthoDB" id="5471101at2"/>